<dbReference type="Pfam" id="PF26342">
    <property type="entry name" value="TP_1001_2nd"/>
    <property type="match status" value="1"/>
</dbReference>
<dbReference type="Pfam" id="PF13290">
    <property type="entry name" value="CHB_HEX_C_1"/>
    <property type="match status" value="8"/>
</dbReference>
<feature type="region of interest" description="Disordered" evidence="2">
    <location>
        <begin position="23"/>
        <end position="49"/>
    </location>
</feature>
<organism evidence="6 8">
    <name type="scientific">Archangium gephyra</name>
    <dbReference type="NCBI Taxonomy" id="48"/>
    <lineage>
        <taxon>Bacteria</taxon>
        <taxon>Pseudomonadati</taxon>
        <taxon>Myxococcota</taxon>
        <taxon>Myxococcia</taxon>
        <taxon>Myxococcales</taxon>
        <taxon>Cystobacterineae</taxon>
        <taxon>Archangiaceae</taxon>
        <taxon>Archangium</taxon>
    </lineage>
</organism>
<dbReference type="InterPro" id="IPR058683">
    <property type="entry name" value="TP_1001-like_C"/>
</dbReference>
<evidence type="ECO:0000256" key="1">
    <source>
        <dbReference type="ARBA" id="ARBA00022729"/>
    </source>
</evidence>
<evidence type="ECO:0000256" key="2">
    <source>
        <dbReference type="SAM" id="MobiDB-lite"/>
    </source>
</evidence>
<reference evidence="6 8" key="1">
    <citation type="submission" date="2015-05" db="EMBL/GenBank/DDBJ databases">
        <title>Genome assembly of Archangium gephyra DSM 2261.</title>
        <authorList>
            <person name="Sharma G."/>
            <person name="Subramanian S."/>
        </authorList>
    </citation>
    <scope>NUCLEOTIDE SEQUENCE [LARGE SCALE GENOMIC DNA]</scope>
    <source>
        <strain evidence="6 8">DSM 2261</strain>
    </source>
</reference>
<evidence type="ECO:0000256" key="3">
    <source>
        <dbReference type="SAM" id="SignalP"/>
    </source>
</evidence>
<feature type="domain" description="GH29D-like beta-sandwich" evidence="4">
    <location>
        <begin position="218"/>
        <end position="288"/>
    </location>
</feature>
<sequence>MHPTASWSSRLVLALLALQLASACDPNPPPPPPAPDTAPPSTRATPNGGTFKTNVSVTLLCEDGTGSGCDATYYTTDGSAPSASSTRYSAPVVLSQNTTLKFFSVDKSGNAESVQSQSFVVDTAAPTTTATPPGSIYNSAQSVVLTCDDGTGTGCAATYFTTDGSEPTASSPRYTAALALSTNTTLKYFSVDTAGNAETVNTSTYVIDTVAPTTTATPAAGTYDEAQSVTLACNDGTGTGCSATHYTLDGSTPTTSSPSYSAPISITAHTTLKFFSVDGLGNTESVQTAAYVINSSIPTVSASPAGGSYRTAQSVTLSCDPGATGGTCEAIYYTTDGSTPGTGSATYSAPITVEVTTTLKFFAKNSVGNSSTLRTETYRIDKAAPTTTAIPSGRAYHEAQSVTLLCEDGSGSGCTATYYTLDGSTPTRDSSTYSAALSISADTTLKFFSVDAAGNEEPVRTETYVIDTVKPTVAATPAGGLYRSAQDITLTCTDNSGGSGCDSIHYTTDGSLPTTGAPVYTALRLSTNTALKFVAVDKVGNVSAVQTELYTFDAEAPTTTVAPTGGTYRTRQPITLTCADSGPSGCEDTYYTLDGSTPTTSSTRYTGSFTLSSNTTLKFFSVDKAGNEEAVQTETYFIDPDETAPTTSASPEGGSYLSAVSVFLSCTDDTGGTGCEDTYYTLDGSTPTTSSARYTGPITLSATATLKFFSVDTAGNAESTRTERYAFPTAASTSAQIATVRARPDGTIDEFIDYALVTYTKPTTGASDPAGFFLQEEKDGPAVFFPYDPSWLDIHAGNRVDIHVTDKRTVNGLVQITGFRRLTLYSTADPVDFLVNDVSGIDLVANLNNYESELISITGSVASTFTGAGTGHVSANLVTLGNSFNPNLKLRLTTAVQDAFDVTPDCVVATQAPLWRFTTQAQPSAWAARDLTVLSCPGPKATSATATSETSVTVNFDRKLDPASVLADGSQFAIDEGLVVTAATVTASQRQVQLTTSAQVPGTLYRVVVASSVKDTRATSVEPSGNTATFTGFIVPAVLRISEVAPGITGGKDLVELLVVKGGSVDKFTLVQGASLILATFPNVLVSTGDIIVVHLRPATAPIDAPNHETTSKSEFAQSTYGANYDSAWDFIGTTTEIGYSQRVLRVRDGTGATQDGTPFYRSPGTGSVTADFYTQLQALQDEGQWLPSNCGGVPCTDTSTPRALEVSADWNSLPTHKGTTVRRISETDTNTRGDWAVGASSFGVPNP</sequence>
<evidence type="ECO:0000313" key="6">
    <source>
        <dbReference type="EMBL" id="AKJ07454.1"/>
    </source>
</evidence>
<dbReference type="RefSeq" id="WP_053067212.1">
    <property type="nucleotide sequence ID" value="NZ_CP011509.1"/>
</dbReference>
<dbReference type="AlphaFoldDB" id="A0AAC8QHB4"/>
<dbReference type="InterPro" id="IPR059177">
    <property type="entry name" value="GH29D-like_dom"/>
</dbReference>
<evidence type="ECO:0000313" key="7">
    <source>
        <dbReference type="EMBL" id="REG26848.1"/>
    </source>
</evidence>
<feature type="signal peptide" evidence="3">
    <location>
        <begin position="1"/>
        <end position="23"/>
    </location>
</feature>
<feature type="domain" description="GH29D-like beta-sandwich" evidence="4">
    <location>
        <begin position="651"/>
        <end position="721"/>
    </location>
</feature>
<dbReference type="Gene3D" id="3.30.1920.20">
    <property type="match status" value="1"/>
</dbReference>
<accession>A0AAC8QHB4</accession>
<reference evidence="7 9" key="2">
    <citation type="submission" date="2018-08" db="EMBL/GenBank/DDBJ databases">
        <title>Genomic Encyclopedia of Archaeal and Bacterial Type Strains, Phase II (KMG-II): from individual species to whole genera.</title>
        <authorList>
            <person name="Goeker M."/>
        </authorList>
    </citation>
    <scope>NUCLEOTIDE SEQUENCE [LARGE SCALE GENOMIC DNA]</scope>
    <source>
        <strain evidence="7 9">DSM 2261</strain>
    </source>
</reference>
<feature type="domain" description="GH29D-like beta-sandwich" evidence="4">
    <location>
        <begin position="391"/>
        <end position="460"/>
    </location>
</feature>
<evidence type="ECO:0000313" key="9">
    <source>
        <dbReference type="Proteomes" id="UP000256345"/>
    </source>
</evidence>
<feature type="region of interest" description="Disordered" evidence="2">
    <location>
        <begin position="1220"/>
        <end position="1248"/>
    </location>
</feature>
<protein>
    <submittedName>
        <fullName evidence="6 7">Beta-hexosaminidase</fullName>
    </submittedName>
</protein>
<dbReference type="Proteomes" id="UP000035579">
    <property type="component" value="Chromosome"/>
</dbReference>
<feature type="compositionally biased region" description="Pro residues" evidence="2">
    <location>
        <begin position="26"/>
        <end position="38"/>
    </location>
</feature>
<evidence type="ECO:0000259" key="5">
    <source>
        <dbReference type="Pfam" id="PF26342"/>
    </source>
</evidence>
<dbReference type="EMBL" id="QUMU01000011">
    <property type="protein sequence ID" value="REG26848.1"/>
    <property type="molecule type" value="Genomic_DNA"/>
</dbReference>
<feature type="domain" description="GH29D-like beta-sandwich" evidence="4">
    <location>
        <begin position="132"/>
        <end position="201"/>
    </location>
</feature>
<name>A0AAC8QHB4_9BACT</name>
<feature type="domain" description="GH29D-like beta-sandwich" evidence="4">
    <location>
        <begin position="304"/>
        <end position="373"/>
    </location>
</feature>
<feature type="domain" description="TP-1001-like C-terminal" evidence="5">
    <location>
        <begin position="1037"/>
        <end position="1238"/>
    </location>
</feature>
<evidence type="ECO:0000259" key="4">
    <source>
        <dbReference type="Pfam" id="PF13290"/>
    </source>
</evidence>
<evidence type="ECO:0000313" key="8">
    <source>
        <dbReference type="Proteomes" id="UP000035579"/>
    </source>
</evidence>
<keyword evidence="1 3" id="KW-0732">Signal</keyword>
<gene>
    <name evidence="6" type="ORF">AA314_09080</name>
    <name evidence="7" type="ORF">ATI61_111399</name>
</gene>
<dbReference type="Gene3D" id="2.60.40.1220">
    <property type="match status" value="1"/>
</dbReference>
<proteinExistence type="predicted"/>
<feature type="domain" description="GH29D-like beta-sandwich" evidence="4">
    <location>
        <begin position="477"/>
        <end position="547"/>
    </location>
</feature>
<feature type="domain" description="GH29D-like beta-sandwich" evidence="4">
    <location>
        <begin position="46"/>
        <end position="115"/>
    </location>
</feature>
<feature type="chain" id="PRO_5042032929" evidence="3">
    <location>
        <begin position="24"/>
        <end position="1248"/>
    </location>
</feature>
<feature type="domain" description="GH29D-like beta-sandwich" evidence="4">
    <location>
        <begin position="563"/>
        <end position="633"/>
    </location>
</feature>
<dbReference type="InterPro" id="IPR014755">
    <property type="entry name" value="Cu-Rt/internalin_Ig-like"/>
</dbReference>
<keyword evidence="9" id="KW-1185">Reference proteome</keyword>
<dbReference type="KEGG" id="age:AA314_09080"/>
<dbReference type="Proteomes" id="UP000256345">
    <property type="component" value="Unassembled WGS sequence"/>
</dbReference>
<dbReference type="EMBL" id="CP011509">
    <property type="protein sequence ID" value="AKJ07454.1"/>
    <property type="molecule type" value="Genomic_DNA"/>
</dbReference>